<dbReference type="Gene3D" id="3.10.350.10">
    <property type="entry name" value="LysM domain"/>
    <property type="match status" value="3"/>
</dbReference>
<evidence type="ECO:0000256" key="9">
    <source>
        <dbReference type="ARBA" id="ARBA00032855"/>
    </source>
</evidence>
<reference evidence="15 16" key="1">
    <citation type="submission" date="2012-12" db="EMBL/GenBank/DDBJ databases">
        <title>Novel taxa of Listeriaceae from agricultural environments in the United States.</title>
        <authorList>
            <person name="den Bakker H.C."/>
            <person name="Allred A."/>
            <person name="Warchocki S."/>
            <person name="Wright E.M."/>
            <person name="Burrell A."/>
            <person name="Nightingale K.K."/>
            <person name="Kephart D."/>
            <person name="Wiedmann M."/>
        </authorList>
    </citation>
    <scope>NUCLEOTIDE SEQUENCE [LARGE SCALE GENOMIC DNA]</scope>
    <source>
        <strain evidence="15 16">FSL F6-1183</strain>
    </source>
</reference>
<feature type="region of interest" description="Disordered" evidence="10">
    <location>
        <begin position="345"/>
        <end position="389"/>
    </location>
</feature>
<feature type="domain" description="LysM" evidence="13">
    <location>
        <begin position="296"/>
        <end position="340"/>
    </location>
</feature>
<evidence type="ECO:0000259" key="13">
    <source>
        <dbReference type="PROSITE" id="PS51782"/>
    </source>
</evidence>
<dbReference type="InterPro" id="IPR051202">
    <property type="entry name" value="Peptidase_C40"/>
</dbReference>
<dbReference type="Pfam" id="PF08239">
    <property type="entry name" value="SH3_3"/>
    <property type="match status" value="1"/>
</dbReference>
<dbReference type="SUPFAM" id="SSF54106">
    <property type="entry name" value="LysM domain"/>
    <property type="match status" value="3"/>
</dbReference>
<evidence type="ECO:0000256" key="2">
    <source>
        <dbReference type="ARBA" id="ARBA00007074"/>
    </source>
</evidence>
<dbReference type="RefSeq" id="WP_036107903.1">
    <property type="nucleotide sequence ID" value="NZ_AODG01000018.1"/>
</dbReference>
<dbReference type="CDD" id="cd00118">
    <property type="entry name" value="LysM"/>
    <property type="match status" value="3"/>
</dbReference>
<dbReference type="Pfam" id="PF00877">
    <property type="entry name" value="NLPC_P60"/>
    <property type="match status" value="1"/>
</dbReference>
<evidence type="ECO:0000256" key="3">
    <source>
        <dbReference type="ARBA" id="ARBA00013385"/>
    </source>
</evidence>
<keyword evidence="4" id="KW-0645">Protease</keyword>
<accession>A0A829R2Q9</accession>
<keyword evidence="5 11" id="KW-0732">Signal</keyword>
<comment type="caution">
    <text evidence="15">The sequence shown here is derived from an EMBL/GenBank/DDBJ whole genome shotgun (WGS) entry which is preliminary data.</text>
</comment>
<keyword evidence="8" id="KW-0788">Thiol protease</keyword>
<keyword evidence="6" id="KW-0677">Repeat</keyword>
<feature type="compositionally biased region" description="Low complexity" evidence="10">
    <location>
        <begin position="371"/>
        <end position="389"/>
    </location>
</feature>
<dbReference type="SUPFAM" id="SSF54001">
    <property type="entry name" value="Cysteine proteinases"/>
    <property type="match status" value="1"/>
</dbReference>
<evidence type="ECO:0000313" key="16">
    <source>
        <dbReference type="Proteomes" id="UP000019251"/>
    </source>
</evidence>
<evidence type="ECO:0000259" key="14">
    <source>
        <dbReference type="PROSITE" id="PS51935"/>
    </source>
</evidence>
<dbReference type="EMBL" id="AODG01000018">
    <property type="protein sequence ID" value="EUJ26222.1"/>
    <property type="molecule type" value="Genomic_DNA"/>
</dbReference>
<proteinExistence type="inferred from homology"/>
<dbReference type="Pfam" id="PF01476">
    <property type="entry name" value="LysM"/>
    <property type="match status" value="3"/>
</dbReference>
<dbReference type="GO" id="GO:0006508">
    <property type="term" value="P:proteolysis"/>
    <property type="evidence" value="ECO:0007669"/>
    <property type="project" value="UniProtKB-KW"/>
</dbReference>
<keyword evidence="7" id="KW-0378">Hydrolase</keyword>
<evidence type="ECO:0000259" key="12">
    <source>
        <dbReference type="PROSITE" id="PS51781"/>
    </source>
</evidence>
<dbReference type="InterPro" id="IPR038765">
    <property type="entry name" value="Papain-like_cys_pep_sf"/>
</dbReference>
<dbReference type="PROSITE" id="PS51782">
    <property type="entry name" value="LYSM"/>
    <property type="match status" value="3"/>
</dbReference>
<dbReference type="Gene3D" id="2.30.30.40">
    <property type="entry name" value="SH3 Domains"/>
    <property type="match status" value="1"/>
</dbReference>
<dbReference type="AlphaFoldDB" id="A0A829R2Q9"/>
<dbReference type="InterPro" id="IPR003646">
    <property type="entry name" value="SH3-like_bac-type"/>
</dbReference>
<sequence>MKKATIVSAAAGIAVTAFAAPSVVSANTVVVASGDTLWGIASKTGTTVDQLKQLNKLDSDRIVPGQKLTIKEVAAQKVEKSVSATWLNVRHAPDANEKILTSLKGGTVVKVESSEANGWNKISFDNGKTGYVNGKYLSDAKVAAPVVTKAVTHKAEAKVAATSTHAVKVDTNASTYKVKSGDTIWALSVKYGVPVQKLIEWNNLSSSSIYVGQTIAVKEAAAKAAPTTVKQAAPAKVAPKQEVKQTAPAKQEQAKPAAKETVKPAVSKPKAATPAPTAKPAVEQKASTPAVDTNAATYKVQNGDSLGKIASLFKVSVADLTNWNNLNATSTIYAGQELSVKASAAKPKPAAPAKPAVSKPATSTPAKVTPTNTTNNSTPTTNVNNNTSQSSSASFSALYAEAKKHLGKPYTWGARGPSTFDCSGFTSYVFNQVGLSLSGNSATQYANSTKISESQAQPGDLVFFNYGSGIAHVGIYIGGGQMIDAQDNGVSIDNIHGNGWGQYLVGFGRVANF</sequence>
<feature type="domain" description="LysM" evidence="13">
    <location>
        <begin position="174"/>
        <end position="217"/>
    </location>
</feature>
<feature type="compositionally biased region" description="Low complexity" evidence="10">
    <location>
        <begin position="345"/>
        <end position="361"/>
    </location>
</feature>
<evidence type="ECO:0000256" key="5">
    <source>
        <dbReference type="ARBA" id="ARBA00022729"/>
    </source>
</evidence>
<dbReference type="InterPro" id="IPR036779">
    <property type="entry name" value="LysM_dom_sf"/>
</dbReference>
<dbReference type="InterPro" id="IPR000064">
    <property type="entry name" value="NLP_P60_dom"/>
</dbReference>
<feature type="region of interest" description="Disordered" evidence="10">
    <location>
        <begin position="230"/>
        <end position="290"/>
    </location>
</feature>
<dbReference type="GO" id="GO:0008234">
    <property type="term" value="F:cysteine-type peptidase activity"/>
    <property type="evidence" value="ECO:0007669"/>
    <property type="project" value="UniProtKB-KW"/>
</dbReference>
<dbReference type="PANTHER" id="PTHR47053">
    <property type="entry name" value="MUREIN DD-ENDOPEPTIDASE MEPH-RELATED"/>
    <property type="match status" value="1"/>
</dbReference>
<feature type="signal peptide" evidence="11">
    <location>
        <begin position="1"/>
        <end position="19"/>
    </location>
</feature>
<evidence type="ECO:0000256" key="7">
    <source>
        <dbReference type="ARBA" id="ARBA00022801"/>
    </source>
</evidence>
<comment type="function">
    <text evidence="1">This major extracellular protein may be involved in the invasion of non-professional phagocytic cells by Listeria.</text>
</comment>
<evidence type="ECO:0000256" key="1">
    <source>
        <dbReference type="ARBA" id="ARBA00003740"/>
    </source>
</evidence>
<dbReference type="InterPro" id="IPR018392">
    <property type="entry name" value="LysM"/>
</dbReference>
<feature type="compositionally biased region" description="Low complexity" evidence="10">
    <location>
        <begin position="263"/>
        <end position="281"/>
    </location>
</feature>
<comment type="similarity">
    <text evidence="2">Belongs to the peptidase C40 family.</text>
</comment>
<dbReference type="PANTHER" id="PTHR47053:SF1">
    <property type="entry name" value="MUREIN DD-ENDOPEPTIDASE MEPH-RELATED"/>
    <property type="match status" value="1"/>
</dbReference>
<feature type="domain" description="LysM" evidence="13">
    <location>
        <begin position="27"/>
        <end position="70"/>
    </location>
</feature>
<evidence type="ECO:0000256" key="11">
    <source>
        <dbReference type="SAM" id="SignalP"/>
    </source>
</evidence>
<dbReference type="SMART" id="SM00287">
    <property type="entry name" value="SH3b"/>
    <property type="match status" value="1"/>
</dbReference>
<feature type="chain" id="PRO_5039571123" description="Probable endopeptidase p60" evidence="11">
    <location>
        <begin position="20"/>
        <end position="513"/>
    </location>
</feature>
<evidence type="ECO:0000256" key="6">
    <source>
        <dbReference type="ARBA" id="ARBA00022737"/>
    </source>
</evidence>
<dbReference type="PROSITE" id="PS51781">
    <property type="entry name" value="SH3B"/>
    <property type="match status" value="1"/>
</dbReference>
<dbReference type="PROSITE" id="PS51935">
    <property type="entry name" value="NLPC_P60"/>
    <property type="match status" value="1"/>
</dbReference>
<organism evidence="15 16">
    <name type="scientific">Listeria grayi FSL F6-1183</name>
    <dbReference type="NCBI Taxonomy" id="1265827"/>
    <lineage>
        <taxon>Bacteria</taxon>
        <taxon>Bacillati</taxon>
        <taxon>Bacillota</taxon>
        <taxon>Bacilli</taxon>
        <taxon>Bacillales</taxon>
        <taxon>Listeriaceae</taxon>
        <taxon>Listeria</taxon>
    </lineage>
</organism>
<dbReference type="Proteomes" id="UP000019251">
    <property type="component" value="Unassembled WGS sequence"/>
</dbReference>
<evidence type="ECO:0000256" key="10">
    <source>
        <dbReference type="SAM" id="MobiDB-lite"/>
    </source>
</evidence>
<protein>
    <recommendedName>
        <fullName evidence="3">Probable endopeptidase p60</fullName>
    </recommendedName>
    <alternativeName>
        <fullName evidence="9">Invasion-associated protein p60</fullName>
    </alternativeName>
</protein>
<feature type="domain" description="SH3b" evidence="12">
    <location>
        <begin position="77"/>
        <end position="141"/>
    </location>
</feature>
<evidence type="ECO:0000256" key="4">
    <source>
        <dbReference type="ARBA" id="ARBA00022670"/>
    </source>
</evidence>
<name>A0A829R2Q9_LISGR</name>
<evidence type="ECO:0000256" key="8">
    <source>
        <dbReference type="ARBA" id="ARBA00022807"/>
    </source>
</evidence>
<evidence type="ECO:0000313" key="15">
    <source>
        <dbReference type="EMBL" id="EUJ26222.1"/>
    </source>
</evidence>
<dbReference type="Gene3D" id="3.90.1720.10">
    <property type="entry name" value="endopeptidase domain like (from Nostoc punctiforme)"/>
    <property type="match status" value="1"/>
</dbReference>
<dbReference type="SMART" id="SM00257">
    <property type="entry name" value="LysM"/>
    <property type="match status" value="3"/>
</dbReference>
<feature type="domain" description="NlpC/P60" evidence="14">
    <location>
        <begin position="392"/>
        <end position="511"/>
    </location>
</feature>
<gene>
    <name evidence="15" type="ORF">LMUR_13499</name>
</gene>
<feature type="compositionally biased region" description="Low complexity" evidence="10">
    <location>
        <begin position="230"/>
        <end position="256"/>
    </location>
</feature>